<evidence type="ECO:0000313" key="4">
    <source>
        <dbReference type="Proteomes" id="UP000054693"/>
    </source>
</evidence>
<keyword evidence="4" id="KW-1185">Reference proteome</keyword>
<protein>
    <submittedName>
        <fullName evidence="3">FAD dependent oxidoreductase</fullName>
    </submittedName>
</protein>
<dbReference type="SUPFAM" id="SSF51905">
    <property type="entry name" value="FAD/NAD(P)-binding domain"/>
    <property type="match status" value="1"/>
</dbReference>
<dbReference type="PANTHER" id="PTHR13847:SF289">
    <property type="entry name" value="GLYCINE OXIDASE"/>
    <property type="match status" value="1"/>
</dbReference>
<dbReference type="Pfam" id="PF01266">
    <property type="entry name" value="DAO"/>
    <property type="match status" value="1"/>
</dbReference>
<evidence type="ECO:0000259" key="2">
    <source>
        <dbReference type="Pfam" id="PF01266"/>
    </source>
</evidence>
<dbReference type="PANTHER" id="PTHR13847">
    <property type="entry name" value="SARCOSINE DEHYDROGENASE-RELATED"/>
    <property type="match status" value="1"/>
</dbReference>
<keyword evidence="1" id="KW-0560">Oxidoreductase</keyword>
<dbReference type="AlphaFoldDB" id="A0A0W0ZVW1"/>
<dbReference type="PATRIC" id="fig|40335.7.peg.1180"/>
<organism evidence="3 4">
    <name type="scientific">Legionella tucsonensis</name>
    <dbReference type="NCBI Taxonomy" id="40335"/>
    <lineage>
        <taxon>Bacteria</taxon>
        <taxon>Pseudomonadati</taxon>
        <taxon>Pseudomonadota</taxon>
        <taxon>Gammaproteobacteria</taxon>
        <taxon>Legionellales</taxon>
        <taxon>Legionellaceae</taxon>
        <taxon>Legionella</taxon>
    </lineage>
</organism>
<proteinExistence type="predicted"/>
<dbReference type="STRING" id="40335.Ltuc_1123"/>
<dbReference type="RefSeq" id="WP_058520328.1">
    <property type="nucleotide sequence ID" value="NZ_LNZA01000001.1"/>
</dbReference>
<comment type="caution">
    <text evidence="3">The sequence shown here is derived from an EMBL/GenBank/DDBJ whole genome shotgun (WGS) entry which is preliminary data.</text>
</comment>
<dbReference type="InterPro" id="IPR006076">
    <property type="entry name" value="FAD-dep_OxRdtase"/>
</dbReference>
<dbReference type="Gene3D" id="3.30.9.10">
    <property type="entry name" value="D-Amino Acid Oxidase, subunit A, domain 2"/>
    <property type="match status" value="1"/>
</dbReference>
<evidence type="ECO:0000256" key="1">
    <source>
        <dbReference type="ARBA" id="ARBA00023002"/>
    </source>
</evidence>
<dbReference type="GO" id="GO:0005737">
    <property type="term" value="C:cytoplasm"/>
    <property type="evidence" value="ECO:0007669"/>
    <property type="project" value="TreeGrafter"/>
</dbReference>
<gene>
    <name evidence="3" type="ORF">Ltuc_1123</name>
</gene>
<evidence type="ECO:0000313" key="3">
    <source>
        <dbReference type="EMBL" id="KTD73276.1"/>
    </source>
</evidence>
<reference evidence="3 4" key="1">
    <citation type="submission" date="2015-11" db="EMBL/GenBank/DDBJ databases">
        <title>Genomic analysis of 38 Legionella species identifies large and diverse effector repertoires.</title>
        <authorList>
            <person name="Burstein D."/>
            <person name="Amaro F."/>
            <person name="Zusman T."/>
            <person name="Lifshitz Z."/>
            <person name="Cohen O."/>
            <person name="Gilbert J.A."/>
            <person name="Pupko T."/>
            <person name="Shuman H.A."/>
            <person name="Segal G."/>
        </authorList>
    </citation>
    <scope>NUCLEOTIDE SEQUENCE [LARGE SCALE GENOMIC DNA]</scope>
    <source>
        <strain evidence="3 4">ATCC 49180</strain>
    </source>
</reference>
<dbReference type="EMBL" id="LNZA01000001">
    <property type="protein sequence ID" value="KTD73276.1"/>
    <property type="molecule type" value="Genomic_DNA"/>
</dbReference>
<dbReference type="SUPFAM" id="SSF54373">
    <property type="entry name" value="FAD-linked reductases, C-terminal domain"/>
    <property type="match status" value="1"/>
</dbReference>
<feature type="domain" description="FAD dependent oxidoreductase" evidence="2">
    <location>
        <begin position="4"/>
        <end position="392"/>
    </location>
</feature>
<dbReference type="Proteomes" id="UP000054693">
    <property type="component" value="Unassembled WGS sequence"/>
</dbReference>
<dbReference type="InterPro" id="IPR036188">
    <property type="entry name" value="FAD/NAD-bd_sf"/>
</dbReference>
<name>A0A0W0ZVW1_9GAMM</name>
<sequence length="412" mass="46318">MKYDAVVLGGGIIGVSVAIHLQRRGRLVALVDVKSPGSETSYGNAGLIQREGVYPYAFPRDIFSLIKYALNSSPDVRYHPKAILKLAPFLWKYWLNSHSLRHAEIARAYVNLIQHSITEHYFLAEAAGVRHLFRSGGWIKVFRTAKKQDTETRFAEKCKTEFDIQFESLDQNSLSQIEPDLDKSLLGALRYVDSETVNDPGALVTAYVNYFEQLGGRFFWGDAFTLSNQWTVKTEQGQIKANSAVIALGPWSDILCSQLGYHFPLAVKRGYHMHYGMRQNAQLNHPVLDVENGYLLAPMTRGIRLTTGAEFAPRDSQKTPVQLDLVEPIARTLFPITKRLDEFPWMGCRPCTPDMLPIISQAPRHTELWFAFGHAHHGLTLGPVTGRLLAEMMTAEDLITDPLPFSASRFAP</sequence>
<dbReference type="Gene3D" id="3.50.50.60">
    <property type="entry name" value="FAD/NAD(P)-binding domain"/>
    <property type="match status" value="2"/>
</dbReference>
<dbReference type="GO" id="GO:0016491">
    <property type="term" value="F:oxidoreductase activity"/>
    <property type="evidence" value="ECO:0007669"/>
    <property type="project" value="UniProtKB-KW"/>
</dbReference>
<accession>A0A0W0ZVW1</accession>